<keyword evidence="5" id="KW-0143">Chaperone</keyword>
<dbReference type="PRINTS" id="PR01802">
    <property type="entry name" value="SYNEMBRYN"/>
</dbReference>
<accession>A0A3P8V5C0</accession>
<evidence type="ECO:0000256" key="7">
    <source>
        <dbReference type="SAM" id="MobiDB-lite"/>
    </source>
</evidence>
<dbReference type="GO" id="GO:0005938">
    <property type="term" value="C:cell cortex"/>
    <property type="evidence" value="ECO:0007669"/>
    <property type="project" value="UniProtKB-SubCell"/>
</dbReference>
<comment type="subunit">
    <text evidence="6">Interacts with some GDP-bound G alpha proteins. Does not interact with G-alpha proteins when they are in complex with subunits beta and gamma.</text>
</comment>
<comment type="function">
    <text evidence="6">Chaperone that specifically binds and folds nascent G alpha proteins prior to G protein heterotrimer formation. Also acts as a guanine nucleotide exchange factor (GEF) for G alpha proteins by stimulating exchange of bound GDP for free GTP.</text>
</comment>
<reference evidence="8 9" key="1">
    <citation type="journal article" date="2014" name="Nat. Genet.">
        <title>Whole-genome sequence of a flatfish provides insights into ZW sex chromosome evolution and adaptation to a benthic lifestyle.</title>
        <authorList>
            <person name="Chen S."/>
            <person name="Zhang G."/>
            <person name="Shao C."/>
            <person name="Huang Q."/>
            <person name="Liu G."/>
            <person name="Zhang P."/>
            <person name="Song W."/>
            <person name="An N."/>
            <person name="Chalopin D."/>
            <person name="Volff J.N."/>
            <person name="Hong Y."/>
            <person name="Li Q."/>
            <person name="Sha Z."/>
            <person name="Zhou H."/>
            <person name="Xie M."/>
            <person name="Yu Q."/>
            <person name="Liu Y."/>
            <person name="Xiang H."/>
            <person name="Wang N."/>
            <person name="Wu K."/>
            <person name="Yang C."/>
            <person name="Zhou Q."/>
            <person name="Liao X."/>
            <person name="Yang L."/>
            <person name="Hu Q."/>
            <person name="Zhang J."/>
            <person name="Meng L."/>
            <person name="Jin L."/>
            <person name="Tian Y."/>
            <person name="Lian J."/>
            <person name="Yang J."/>
            <person name="Miao G."/>
            <person name="Liu S."/>
            <person name="Liang Z."/>
            <person name="Yan F."/>
            <person name="Li Y."/>
            <person name="Sun B."/>
            <person name="Zhang H."/>
            <person name="Zhang J."/>
            <person name="Zhu Y."/>
            <person name="Du M."/>
            <person name="Zhao Y."/>
            <person name="Schartl M."/>
            <person name="Tang Q."/>
            <person name="Wang J."/>
        </authorList>
    </citation>
    <scope>NUCLEOTIDE SEQUENCE</scope>
</reference>
<evidence type="ECO:0000256" key="2">
    <source>
        <dbReference type="ARBA" id="ARBA00009049"/>
    </source>
</evidence>
<comment type="similarity">
    <text evidence="2 6">Belongs to the synembryn family.</text>
</comment>
<dbReference type="InterPro" id="IPR019318">
    <property type="entry name" value="Gua_nucleotide_exch_fac_Ric8"/>
</dbReference>
<dbReference type="InterPro" id="IPR016024">
    <property type="entry name" value="ARM-type_fold"/>
</dbReference>
<dbReference type="Proteomes" id="UP000265120">
    <property type="component" value="Chromosome 6"/>
</dbReference>
<keyword evidence="9" id="KW-1185">Reference proteome</keyword>
<evidence type="ECO:0000256" key="1">
    <source>
        <dbReference type="ARBA" id="ARBA00004544"/>
    </source>
</evidence>
<dbReference type="PANTHER" id="PTHR12425">
    <property type="entry name" value="SYNEMBRYN"/>
    <property type="match status" value="1"/>
</dbReference>
<evidence type="ECO:0000313" key="9">
    <source>
        <dbReference type="Proteomes" id="UP000265120"/>
    </source>
</evidence>
<dbReference type="PANTHER" id="PTHR12425:SF2">
    <property type="entry name" value="SYNEMBRYN-B"/>
    <property type="match status" value="1"/>
</dbReference>
<dbReference type="AlphaFoldDB" id="A0A3P8V5C0"/>
<dbReference type="Ensembl" id="ENSCSET00000009408.1">
    <property type="protein sequence ID" value="ENSCSEP00000009299.1"/>
    <property type="gene ID" value="ENSCSEG00000005971.1"/>
</dbReference>
<dbReference type="GO" id="GO:0007186">
    <property type="term" value="P:G protein-coupled receptor signaling pathway"/>
    <property type="evidence" value="ECO:0007669"/>
    <property type="project" value="TreeGrafter"/>
</dbReference>
<evidence type="ECO:0000256" key="3">
    <source>
        <dbReference type="ARBA" id="ARBA00022490"/>
    </source>
</evidence>
<feature type="region of interest" description="Disordered" evidence="7">
    <location>
        <begin position="501"/>
        <end position="534"/>
    </location>
</feature>
<dbReference type="Pfam" id="PF10165">
    <property type="entry name" value="Ric8"/>
    <property type="match status" value="1"/>
</dbReference>
<comment type="subcellular location">
    <subcellularLocation>
        <location evidence="1">Cytoplasm</location>
        <location evidence="1">Cell cortex</location>
    </subcellularLocation>
</comment>
<dbReference type="FunFam" id="1.25.10.10:FF:000447">
    <property type="entry name" value="RIC8 guanine nucleotide exchange factor A"/>
    <property type="match status" value="1"/>
</dbReference>
<evidence type="ECO:0000256" key="4">
    <source>
        <dbReference type="ARBA" id="ARBA00022658"/>
    </source>
</evidence>
<reference evidence="8" key="3">
    <citation type="submission" date="2025-09" db="UniProtKB">
        <authorList>
            <consortium name="Ensembl"/>
        </authorList>
    </citation>
    <scope>IDENTIFICATION</scope>
</reference>
<protein>
    <recommendedName>
        <fullName evidence="6">Synembryn</fullName>
    </recommendedName>
    <alternativeName>
        <fullName evidence="6">Protein Ric-8</fullName>
    </alternativeName>
</protein>
<dbReference type="InterPro" id="IPR011989">
    <property type="entry name" value="ARM-like"/>
</dbReference>
<organism evidence="8 9">
    <name type="scientific">Cynoglossus semilaevis</name>
    <name type="common">Tongue sole</name>
    <dbReference type="NCBI Taxonomy" id="244447"/>
    <lineage>
        <taxon>Eukaryota</taxon>
        <taxon>Metazoa</taxon>
        <taxon>Chordata</taxon>
        <taxon>Craniata</taxon>
        <taxon>Vertebrata</taxon>
        <taxon>Euteleostomi</taxon>
        <taxon>Actinopterygii</taxon>
        <taxon>Neopterygii</taxon>
        <taxon>Teleostei</taxon>
        <taxon>Neoteleostei</taxon>
        <taxon>Acanthomorphata</taxon>
        <taxon>Carangaria</taxon>
        <taxon>Pleuronectiformes</taxon>
        <taxon>Pleuronectoidei</taxon>
        <taxon>Cynoglossidae</taxon>
        <taxon>Cynoglossinae</taxon>
        <taxon>Cynoglossus</taxon>
    </lineage>
</organism>
<dbReference type="InterPro" id="IPR008376">
    <property type="entry name" value="Chaperone_Ric-8_A/B"/>
</dbReference>
<dbReference type="GO" id="GO:0005886">
    <property type="term" value="C:plasma membrane"/>
    <property type="evidence" value="ECO:0007669"/>
    <property type="project" value="TreeGrafter"/>
</dbReference>
<evidence type="ECO:0000313" key="8">
    <source>
        <dbReference type="Ensembl" id="ENSCSEP00000009299.1"/>
    </source>
</evidence>
<proteinExistence type="inferred from homology"/>
<sequence length="534" mass="59735">MTTPRLRRISPLTAPPSSVSHGCFQTKLPLSLTNVMDLNNVLPQLDTANTDEVEKLLCEFNVENSRIFAFDPKEEALRSKLCQSVMSILGKPIQLSCQRTCLETLRILSRDKRVLGPVVTKEGMLTLGGMAKLHTPEAGGDNERTSEEDTRSEEEERVVVEALKCLCNVVYNSPAAQQPRVRVVLRKDCHGLRLLTEVLEHTLGVRWVGPYEAAAPDHQARPMLAEESERAREALKALFNLTLSVAGEKDDHQFRLIAAILRHLLMLKTETEEKTEEAHSHAVNLLNNLPVSCLDVLIDLPVQGGEEQYSGKNMTAIQVLLDFMEKRIDKGSNYKEGLTPVLSLLTEGSRHHREIRRYIKAQVLPPLKDVKIRPEIGSAVRNKLVRLMTHVDMGVKQTAAEFLFVLCKESVDNLLKYTGYGNAAGLLVARGLLSGGRGETQYSDDEDSDTEEYKNAKPFINPITGHVEEPMPNPMEEMTEEQKEYEAQKLVNMLDKLSRQNLIRPMGVRPDGKLAPLEETLYDLPDDNSGSDSD</sequence>
<reference evidence="8" key="2">
    <citation type="submission" date="2025-08" db="UniProtKB">
        <authorList>
            <consortium name="Ensembl"/>
        </authorList>
    </citation>
    <scope>IDENTIFICATION</scope>
</reference>
<evidence type="ECO:0000256" key="5">
    <source>
        <dbReference type="ARBA" id="ARBA00023186"/>
    </source>
</evidence>
<dbReference type="GO" id="GO:0001965">
    <property type="term" value="F:G-protein alpha-subunit binding"/>
    <property type="evidence" value="ECO:0007669"/>
    <property type="project" value="UniProtKB-UniRule"/>
</dbReference>
<evidence type="ECO:0000256" key="6">
    <source>
        <dbReference type="RuleBase" id="RU369048"/>
    </source>
</evidence>
<dbReference type="Gene3D" id="1.25.10.10">
    <property type="entry name" value="Leucine-rich Repeat Variant"/>
    <property type="match status" value="1"/>
</dbReference>
<dbReference type="GO" id="GO:0005085">
    <property type="term" value="F:guanyl-nucleotide exchange factor activity"/>
    <property type="evidence" value="ECO:0007669"/>
    <property type="project" value="UniProtKB-UniRule"/>
</dbReference>
<keyword evidence="4 6" id="KW-0344">Guanine-nucleotide releasing factor</keyword>
<feature type="region of interest" description="Disordered" evidence="7">
    <location>
        <begin position="132"/>
        <end position="154"/>
    </location>
</feature>
<dbReference type="SUPFAM" id="SSF48371">
    <property type="entry name" value="ARM repeat"/>
    <property type="match status" value="1"/>
</dbReference>
<dbReference type="GeneTree" id="ENSGT00390000014700"/>
<keyword evidence="3 6" id="KW-0963">Cytoplasm</keyword>
<name>A0A3P8V5C0_CYNSE</name>